<feature type="domain" description="Acyltransferase 3" evidence="2">
    <location>
        <begin position="10"/>
        <end position="295"/>
    </location>
</feature>
<feature type="transmembrane region" description="Helical" evidence="1">
    <location>
        <begin position="301"/>
        <end position="318"/>
    </location>
</feature>
<comment type="caution">
    <text evidence="3">The sequence shown here is derived from an EMBL/GenBank/DDBJ whole genome shotgun (WGS) entry which is preliminary data.</text>
</comment>
<accession>A0A1C0X0Z6</accession>
<keyword evidence="1" id="KW-0472">Membrane</keyword>
<sequence>MGARVSKRIEWIDVAKGICIVLMVVGHTRLPLIISNWIWSFHMPFFFFISGMTFKVGNYKSMNFFLYRKLRTLLVPFFVFSILVIGISESYEVNTFKDRFLEVLVHGWGGIALWFVPILFLAELLYYIFYHLLSRNKKCFVVILIVFAYLSYWLSEVHLLLPWAISSVFLAASFLGLGNRLTDFILNVWRDKSVKKTFSFLLISFCIGGLIAQFYHLDMCYNIITSLIPVYIGAILGILFIIQLSMLLTKYMEYPVLKPLFYIFSYWGKNTFFVLAFSQCIQLCLIQGMNSMDISPVLSSVIRHVSMWIILFLITEFFNRKLSWILGK</sequence>
<dbReference type="InterPro" id="IPR002656">
    <property type="entry name" value="Acyl_transf_3_dom"/>
</dbReference>
<evidence type="ECO:0000313" key="3">
    <source>
        <dbReference type="EMBL" id="PJY71456.1"/>
    </source>
</evidence>
<protein>
    <submittedName>
        <fullName evidence="3">Acyltransferase family protein</fullName>
    </submittedName>
</protein>
<feature type="transmembrane region" description="Helical" evidence="1">
    <location>
        <begin position="108"/>
        <end position="127"/>
    </location>
</feature>
<evidence type="ECO:0000259" key="2">
    <source>
        <dbReference type="Pfam" id="PF01757"/>
    </source>
</evidence>
<keyword evidence="1" id="KW-0812">Transmembrane</keyword>
<feature type="transmembrane region" description="Helical" evidence="1">
    <location>
        <begin position="160"/>
        <end position="177"/>
    </location>
</feature>
<name>A0A1C0X0Z6_BACFG</name>
<organism evidence="3 4">
    <name type="scientific">Bacteroides fragilis</name>
    <dbReference type="NCBI Taxonomy" id="817"/>
    <lineage>
        <taxon>Bacteria</taxon>
        <taxon>Pseudomonadati</taxon>
        <taxon>Bacteroidota</taxon>
        <taxon>Bacteroidia</taxon>
        <taxon>Bacteroidales</taxon>
        <taxon>Bacteroidaceae</taxon>
        <taxon>Bacteroides</taxon>
    </lineage>
</organism>
<feature type="transmembrane region" description="Helical" evidence="1">
    <location>
        <begin position="36"/>
        <end position="58"/>
    </location>
</feature>
<keyword evidence="3" id="KW-0012">Acyltransferase</keyword>
<dbReference type="GO" id="GO:0016747">
    <property type="term" value="F:acyltransferase activity, transferring groups other than amino-acyl groups"/>
    <property type="evidence" value="ECO:0007669"/>
    <property type="project" value="InterPro"/>
</dbReference>
<dbReference type="RefSeq" id="WP_032568568.1">
    <property type="nucleotide sequence ID" value="NZ_CP098482.1"/>
</dbReference>
<feature type="transmembrane region" description="Helical" evidence="1">
    <location>
        <begin position="228"/>
        <end position="249"/>
    </location>
</feature>
<dbReference type="PANTHER" id="PTHR37312:SF1">
    <property type="entry name" value="MEMBRANE-BOUND ACYLTRANSFERASE YKRP-RELATED"/>
    <property type="match status" value="1"/>
</dbReference>
<proteinExistence type="predicted"/>
<feature type="transmembrane region" description="Helical" evidence="1">
    <location>
        <begin position="139"/>
        <end position="154"/>
    </location>
</feature>
<keyword evidence="3" id="KW-0808">Transferase</keyword>
<keyword evidence="1" id="KW-1133">Transmembrane helix</keyword>
<reference evidence="3 4" key="1">
    <citation type="journal article" date="2017" name="MBio">
        <title>Gut Symbiont Bacteroides fragilis Secretes a Eukaryotic-Like Ubiquitin Protein That Mediates Intraspecies Antagonism.</title>
        <authorList>
            <person name="Chatzidaki-Livanis M."/>
            <person name="Coyne M.J."/>
            <person name="Roelofs K.G."/>
            <person name="Gentyala R.R."/>
            <person name="Caldwell J.M."/>
            <person name="Comstock L.E."/>
        </authorList>
    </citation>
    <scope>NUCLEOTIDE SEQUENCE [LARGE SCALE GENOMIC DNA]</scope>
    <source>
        <strain evidence="3 4">12905</strain>
    </source>
</reference>
<evidence type="ECO:0000313" key="4">
    <source>
        <dbReference type="Proteomes" id="UP000231846"/>
    </source>
</evidence>
<dbReference type="AlphaFoldDB" id="A0A1C0X0Z6"/>
<feature type="transmembrane region" description="Helical" evidence="1">
    <location>
        <begin position="12"/>
        <end position="30"/>
    </location>
</feature>
<dbReference type="PANTHER" id="PTHR37312">
    <property type="entry name" value="MEMBRANE-BOUND ACYLTRANSFERASE YKRP-RELATED"/>
    <property type="match status" value="1"/>
</dbReference>
<gene>
    <name evidence="3" type="ORF">CQW34_03853</name>
</gene>
<feature type="transmembrane region" description="Helical" evidence="1">
    <location>
        <begin position="270"/>
        <end position="289"/>
    </location>
</feature>
<feature type="transmembrane region" description="Helical" evidence="1">
    <location>
        <begin position="70"/>
        <end position="88"/>
    </location>
</feature>
<evidence type="ECO:0000256" key="1">
    <source>
        <dbReference type="SAM" id="Phobius"/>
    </source>
</evidence>
<feature type="transmembrane region" description="Helical" evidence="1">
    <location>
        <begin position="198"/>
        <end position="216"/>
    </location>
</feature>
<dbReference type="EMBL" id="PDCW01000039">
    <property type="protein sequence ID" value="PJY71456.1"/>
    <property type="molecule type" value="Genomic_DNA"/>
</dbReference>
<dbReference type="Proteomes" id="UP000231846">
    <property type="component" value="Unassembled WGS sequence"/>
</dbReference>
<dbReference type="Pfam" id="PF01757">
    <property type="entry name" value="Acyl_transf_3"/>
    <property type="match status" value="1"/>
</dbReference>
<dbReference type="InterPro" id="IPR052734">
    <property type="entry name" value="Nod_factor_acetyltransferase"/>
</dbReference>